<feature type="domain" description="Alpha/beta hydrolase fold-3" evidence="1">
    <location>
        <begin position="89"/>
        <end position="337"/>
    </location>
</feature>
<dbReference type="InterPro" id="IPR029058">
    <property type="entry name" value="AB_hydrolase_fold"/>
</dbReference>
<dbReference type="SUPFAM" id="SSF53474">
    <property type="entry name" value="alpha/beta-Hydrolases"/>
    <property type="match status" value="1"/>
</dbReference>
<accession>A0ABQ9NIQ8</accession>
<reference evidence="2" key="1">
    <citation type="submission" date="2022-10" db="EMBL/GenBank/DDBJ databases">
        <title>Culturing micro-colonial fungi from biological soil crusts in the Mojave desert and describing Neophaeococcomyces mojavensis, and introducing the new genera and species Taxawa tesnikishii.</title>
        <authorList>
            <person name="Kurbessoian T."/>
            <person name="Stajich J.E."/>
        </authorList>
    </citation>
    <scope>NUCLEOTIDE SEQUENCE</scope>
    <source>
        <strain evidence="2">TK_1</strain>
    </source>
</reference>
<dbReference type="InterPro" id="IPR013094">
    <property type="entry name" value="AB_hydrolase_3"/>
</dbReference>
<comment type="caution">
    <text evidence="2">The sequence shown here is derived from an EMBL/GenBank/DDBJ whole genome shotgun (WGS) entry which is preliminary data.</text>
</comment>
<dbReference type="InterPro" id="IPR050466">
    <property type="entry name" value="Carboxylest/Gibb_receptor"/>
</dbReference>
<evidence type="ECO:0000313" key="3">
    <source>
        <dbReference type="Proteomes" id="UP001172684"/>
    </source>
</evidence>
<keyword evidence="3" id="KW-1185">Reference proteome</keyword>
<gene>
    <name evidence="2" type="ORF">H2201_007654</name>
</gene>
<dbReference type="Proteomes" id="UP001172684">
    <property type="component" value="Unassembled WGS sequence"/>
</dbReference>
<protein>
    <recommendedName>
        <fullName evidence="1">Alpha/beta hydrolase fold-3 domain-containing protein</fullName>
    </recommendedName>
</protein>
<name>A0ABQ9NIQ8_9PEZI</name>
<evidence type="ECO:0000259" key="1">
    <source>
        <dbReference type="Pfam" id="PF07859"/>
    </source>
</evidence>
<evidence type="ECO:0000313" key="2">
    <source>
        <dbReference type="EMBL" id="KAJ9658796.1"/>
    </source>
</evidence>
<dbReference type="PANTHER" id="PTHR23024:SF24">
    <property type="entry name" value="ALPHA_BETA HYDROLASE FOLD-3 DOMAIN-CONTAINING PROTEIN"/>
    <property type="match status" value="1"/>
</dbReference>
<organism evidence="2 3">
    <name type="scientific">Coniosporium apollinis</name>
    <dbReference type="NCBI Taxonomy" id="61459"/>
    <lineage>
        <taxon>Eukaryota</taxon>
        <taxon>Fungi</taxon>
        <taxon>Dikarya</taxon>
        <taxon>Ascomycota</taxon>
        <taxon>Pezizomycotina</taxon>
        <taxon>Dothideomycetes</taxon>
        <taxon>Dothideomycetes incertae sedis</taxon>
        <taxon>Coniosporium</taxon>
    </lineage>
</organism>
<proteinExistence type="predicted"/>
<dbReference type="EMBL" id="JAPDRL010000083">
    <property type="protein sequence ID" value="KAJ9658796.1"/>
    <property type="molecule type" value="Genomic_DNA"/>
</dbReference>
<dbReference type="Pfam" id="PF07859">
    <property type="entry name" value="Abhydrolase_3"/>
    <property type="match status" value="1"/>
</dbReference>
<sequence>MTSLVDLQTLRRAARSFTLPWEVQWRFWLVRSPWLVPNSILKITSPEGPHPFVIYLPSWNGQHKIPLYVFLPSEEQVLKHGDRGVPVHLDFHGGGFIMGSCLEQAPFCAMLTRERGCITISVDYRKGPIDQFPAAIEDAEDALAAILDADGKSEGSSTLRKQIEQHWREKSEGDTAPPITLDPSRISISGFSSGGNLALNLALDIHTPEINWPGLLPHDGPAIPLLLFYPSLDSRLMPHERPRSGNMPPPNPTSFLGSIGPVLSPTYLPKEMRDHPRASPGLADTAGLNSRARVFLVLPEIDTLANQSEEWIRKMQNEGHDGVLEVYRARGMRHGWTQFPETFVSKEALEEKRKVFQRTVEFMREVQDGANPQIPGTGVFIK</sequence>
<dbReference type="PANTHER" id="PTHR23024">
    <property type="entry name" value="ARYLACETAMIDE DEACETYLASE"/>
    <property type="match status" value="1"/>
</dbReference>
<dbReference type="Gene3D" id="3.40.50.1820">
    <property type="entry name" value="alpha/beta hydrolase"/>
    <property type="match status" value="1"/>
</dbReference>